<comment type="caution">
    <text evidence="2">The sequence shown here is derived from an EMBL/GenBank/DDBJ whole genome shotgun (WGS) entry which is preliminary data.</text>
</comment>
<reference evidence="2 3" key="1">
    <citation type="submission" date="2023-02" db="EMBL/GenBank/DDBJ databases">
        <title>LHISI_Scaffold_Assembly.</title>
        <authorList>
            <person name="Stuart O.P."/>
            <person name="Cleave R."/>
            <person name="Magrath M.J.L."/>
            <person name="Mikheyev A.S."/>
        </authorList>
    </citation>
    <scope>NUCLEOTIDE SEQUENCE [LARGE SCALE GENOMIC DNA]</scope>
    <source>
        <strain evidence="2">Daus_M_001</strain>
        <tissue evidence="2">Leg muscle</tissue>
    </source>
</reference>
<dbReference type="EMBL" id="JARBHB010000002">
    <property type="protein sequence ID" value="KAJ8891688.1"/>
    <property type="molecule type" value="Genomic_DNA"/>
</dbReference>
<feature type="region of interest" description="Disordered" evidence="1">
    <location>
        <begin position="593"/>
        <end position="613"/>
    </location>
</feature>
<evidence type="ECO:0000256" key="1">
    <source>
        <dbReference type="SAM" id="MobiDB-lite"/>
    </source>
</evidence>
<evidence type="ECO:0000313" key="2">
    <source>
        <dbReference type="EMBL" id="KAJ8891688.1"/>
    </source>
</evidence>
<sequence length="682" mass="74936">MPHEKRSGRKRGEQFLAHSVKPWIALPHPTQERPVEQDRIVELSQQAVGPASVVIPNSICSSNQNDSVLQLPTPLAQYRLSKLNYPAFGLTDKILEHLACQSNQAHFDINIMTSMAAVAALVEWLAHLCLPQRQPGLDSQSCISCIFHMWETWRSWPSTGGFSQGTPVPKLPCIPSPLHVCVLFKVWGGGHLLAHLKNLVIQWSPVAEMQEELGSKGLKIGRKWGTQLFLFTEMRALTVELSREIWAAVNNEVLRANENEMRMHERGKQDIPEKTCLLVASYSTIPTCQNPGVTWPGIDAGSPRWETSSLTVQPPWPYGRLQACRLLETGYEYQLIKIGATLAYWVDYSSPVKANRVQFPTGVAPQIFACGNRAGRCYWLVGSPGDIPPPLFPFSFQRHSIPRFAPSSALKTLTIRAVQITPQDHSLLHSQTAVLVAPLKTTSGSDVYDQWLTDSSTIIKTPCYHLLAESHITVLCIQYMTATETFCSRRYTQHFRNTARQSSALRIGVMGHRNGVLQVGAALVEVPRGREDDAAILAPAAVGAEAELCGGCSAVQLGQHIAAAAPGARRQQVAVEGHVDACQEYAGLLHQHQPAEDMTSTHPPPPSRGRDGSVACALPSHLGEREFHSWGISPGFPHVGIVPGSATDRRVFSGISHFPRPRIPTLLRTHLASPSSVLKTSM</sequence>
<keyword evidence="3" id="KW-1185">Reference proteome</keyword>
<name>A0ABQ9I4V5_9NEOP</name>
<gene>
    <name evidence="2" type="ORF">PR048_004217</name>
</gene>
<dbReference type="Proteomes" id="UP001159363">
    <property type="component" value="Chromosome 2"/>
</dbReference>
<proteinExistence type="predicted"/>
<evidence type="ECO:0000313" key="3">
    <source>
        <dbReference type="Proteomes" id="UP001159363"/>
    </source>
</evidence>
<organism evidence="2 3">
    <name type="scientific">Dryococelus australis</name>
    <dbReference type="NCBI Taxonomy" id="614101"/>
    <lineage>
        <taxon>Eukaryota</taxon>
        <taxon>Metazoa</taxon>
        <taxon>Ecdysozoa</taxon>
        <taxon>Arthropoda</taxon>
        <taxon>Hexapoda</taxon>
        <taxon>Insecta</taxon>
        <taxon>Pterygota</taxon>
        <taxon>Neoptera</taxon>
        <taxon>Polyneoptera</taxon>
        <taxon>Phasmatodea</taxon>
        <taxon>Verophasmatodea</taxon>
        <taxon>Anareolatae</taxon>
        <taxon>Phasmatidae</taxon>
        <taxon>Eurycanthinae</taxon>
        <taxon>Dryococelus</taxon>
    </lineage>
</organism>
<protein>
    <submittedName>
        <fullName evidence="2">Uncharacterized protein</fullName>
    </submittedName>
</protein>
<accession>A0ABQ9I4V5</accession>